<dbReference type="AlphaFoldDB" id="A0A484AMG3"/>
<comment type="caution">
    <text evidence="2">The sequence shown here is derived from an EMBL/GenBank/DDBJ whole genome shotgun (WGS) entry which is preliminary data.</text>
</comment>
<dbReference type="EMBL" id="LSRL02013233">
    <property type="protein sequence ID" value="TDG38074.1"/>
    <property type="molecule type" value="Genomic_DNA"/>
</dbReference>
<accession>A0A484AMG3</accession>
<proteinExistence type="predicted"/>
<evidence type="ECO:0000256" key="1">
    <source>
        <dbReference type="SAM" id="MobiDB-lite"/>
    </source>
</evidence>
<sequence>MKEIFEVNNLQKASKDQGRYYNPRRREWRPAQGSMVLLRQHQLSSASEGFAAKLAPKFDGPYRVVRFISPNVVRLARVGERRRRVANLSQLKPFYTEEEETGGTALSRETEKEEGFDRSKSNMDTPLEE</sequence>
<reference evidence="2 3" key="1">
    <citation type="journal article" date="2019" name="J. Hered.">
        <title>An Improved Genome Assembly for Drosophila navojoa, the Basal Species in the mojavensis Cluster.</title>
        <authorList>
            <person name="Vanderlinde T."/>
            <person name="Dupim E.G."/>
            <person name="Nazario-Yepiz N.O."/>
            <person name="Carvalho A.B."/>
        </authorList>
    </citation>
    <scope>NUCLEOTIDE SEQUENCE [LARGE SCALE GENOMIC DNA]</scope>
    <source>
        <strain evidence="2">Navoj_Jal97</strain>
        <tissue evidence="2">Whole organism</tissue>
    </source>
</reference>
<name>A0A484AMG3_DRONA</name>
<feature type="region of interest" description="Disordered" evidence="1">
    <location>
        <begin position="92"/>
        <end position="129"/>
    </location>
</feature>
<feature type="compositionally biased region" description="Basic and acidic residues" evidence="1">
    <location>
        <begin position="108"/>
        <end position="121"/>
    </location>
</feature>
<gene>
    <name evidence="2" type="ORF">AWZ03_015504</name>
</gene>
<dbReference type="OMA" id="REWRPAI"/>
<dbReference type="Proteomes" id="UP000295192">
    <property type="component" value="Unassembled WGS sequence"/>
</dbReference>
<evidence type="ECO:0000313" key="3">
    <source>
        <dbReference type="Proteomes" id="UP000295192"/>
    </source>
</evidence>
<organism evidence="2 3">
    <name type="scientific">Drosophila navojoa</name>
    <name type="common">Fruit fly</name>
    <dbReference type="NCBI Taxonomy" id="7232"/>
    <lineage>
        <taxon>Eukaryota</taxon>
        <taxon>Metazoa</taxon>
        <taxon>Ecdysozoa</taxon>
        <taxon>Arthropoda</taxon>
        <taxon>Hexapoda</taxon>
        <taxon>Insecta</taxon>
        <taxon>Pterygota</taxon>
        <taxon>Neoptera</taxon>
        <taxon>Endopterygota</taxon>
        <taxon>Diptera</taxon>
        <taxon>Brachycera</taxon>
        <taxon>Muscomorpha</taxon>
        <taxon>Ephydroidea</taxon>
        <taxon>Drosophilidae</taxon>
        <taxon>Drosophila</taxon>
    </lineage>
</organism>
<protein>
    <submittedName>
        <fullName evidence="2">Uncharacterized protein</fullName>
    </submittedName>
</protein>
<evidence type="ECO:0000313" key="2">
    <source>
        <dbReference type="EMBL" id="TDG38074.1"/>
    </source>
</evidence>
<keyword evidence="3" id="KW-1185">Reference proteome</keyword>